<evidence type="ECO:0000256" key="3">
    <source>
        <dbReference type="ARBA" id="ARBA00022475"/>
    </source>
</evidence>
<evidence type="ECO:0000256" key="1">
    <source>
        <dbReference type="ARBA" id="ARBA00004651"/>
    </source>
</evidence>
<name>A0A7Z0CZN1_9MICO</name>
<evidence type="ECO:0000313" key="10">
    <source>
        <dbReference type="EMBL" id="NYI66506.1"/>
    </source>
</evidence>
<gene>
    <name evidence="10" type="ORF">BJY26_000812</name>
</gene>
<feature type="region of interest" description="Disordered" evidence="8">
    <location>
        <begin position="1"/>
        <end position="21"/>
    </location>
</feature>
<evidence type="ECO:0000256" key="2">
    <source>
        <dbReference type="ARBA" id="ARBA00022448"/>
    </source>
</evidence>
<feature type="transmembrane region" description="Helical" evidence="7">
    <location>
        <begin position="35"/>
        <end position="55"/>
    </location>
</feature>
<accession>A0A7Z0CZN1</accession>
<keyword evidence="4 7" id="KW-0812">Transmembrane</keyword>
<dbReference type="PANTHER" id="PTHR43744">
    <property type="entry name" value="ABC TRANSPORTER PERMEASE PROTEIN MG189-RELATED-RELATED"/>
    <property type="match status" value="1"/>
</dbReference>
<dbReference type="GO" id="GO:0055085">
    <property type="term" value="P:transmembrane transport"/>
    <property type="evidence" value="ECO:0007669"/>
    <property type="project" value="InterPro"/>
</dbReference>
<evidence type="ECO:0000256" key="7">
    <source>
        <dbReference type="RuleBase" id="RU363032"/>
    </source>
</evidence>
<reference evidence="10 11" key="1">
    <citation type="submission" date="2020-07" db="EMBL/GenBank/DDBJ databases">
        <title>Sequencing the genomes of 1000 actinobacteria strains.</title>
        <authorList>
            <person name="Klenk H.-P."/>
        </authorList>
    </citation>
    <scope>NUCLEOTIDE SEQUENCE [LARGE SCALE GENOMIC DNA]</scope>
    <source>
        <strain evidence="10 11">DSM 26341</strain>
    </source>
</reference>
<comment type="subcellular location">
    <subcellularLocation>
        <location evidence="1 7">Cell membrane</location>
        <topology evidence="1 7">Multi-pass membrane protein</topology>
    </subcellularLocation>
</comment>
<organism evidence="10 11">
    <name type="scientific">Spelaeicoccus albus</name>
    <dbReference type="NCBI Taxonomy" id="1280376"/>
    <lineage>
        <taxon>Bacteria</taxon>
        <taxon>Bacillati</taxon>
        <taxon>Actinomycetota</taxon>
        <taxon>Actinomycetes</taxon>
        <taxon>Micrococcales</taxon>
        <taxon>Brevibacteriaceae</taxon>
        <taxon>Spelaeicoccus</taxon>
    </lineage>
</organism>
<feature type="transmembrane region" description="Helical" evidence="7">
    <location>
        <begin position="98"/>
        <end position="122"/>
    </location>
</feature>
<keyword evidence="2 7" id="KW-0813">Transport</keyword>
<dbReference type="SUPFAM" id="SSF161098">
    <property type="entry name" value="MetI-like"/>
    <property type="match status" value="1"/>
</dbReference>
<dbReference type="Pfam" id="PF00528">
    <property type="entry name" value="BPD_transp_1"/>
    <property type="match status" value="1"/>
</dbReference>
<dbReference type="InterPro" id="IPR000515">
    <property type="entry name" value="MetI-like"/>
</dbReference>
<keyword evidence="5 7" id="KW-1133">Transmembrane helix</keyword>
<feature type="transmembrane region" description="Helical" evidence="7">
    <location>
        <begin position="205"/>
        <end position="227"/>
    </location>
</feature>
<dbReference type="InterPro" id="IPR035906">
    <property type="entry name" value="MetI-like_sf"/>
</dbReference>
<keyword evidence="6 7" id="KW-0472">Membrane</keyword>
<feature type="transmembrane region" description="Helical" evidence="7">
    <location>
        <begin position="264"/>
        <end position="285"/>
    </location>
</feature>
<dbReference type="Gene3D" id="1.10.3720.10">
    <property type="entry name" value="MetI-like"/>
    <property type="match status" value="1"/>
</dbReference>
<evidence type="ECO:0000259" key="9">
    <source>
        <dbReference type="PROSITE" id="PS50928"/>
    </source>
</evidence>
<dbReference type="GO" id="GO:0005886">
    <property type="term" value="C:plasma membrane"/>
    <property type="evidence" value="ECO:0007669"/>
    <property type="project" value="UniProtKB-SubCell"/>
</dbReference>
<feature type="transmembrane region" description="Helical" evidence="7">
    <location>
        <begin position="161"/>
        <end position="179"/>
    </location>
</feature>
<keyword evidence="3" id="KW-1003">Cell membrane</keyword>
<feature type="compositionally biased region" description="Basic and acidic residues" evidence="8">
    <location>
        <begin position="8"/>
        <end position="18"/>
    </location>
</feature>
<evidence type="ECO:0000256" key="4">
    <source>
        <dbReference type="ARBA" id="ARBA00022692"/>
    </source>
</evidence>
<keyword evidence="11" id="KW-1185">Reference proteome</keyword>
<dbReference type="AlphaFoldDB" id="A0A7Z0CZN1"/>
<protein>
    <submittedName>
        <fullName evidence="10">sn-glycerol 3-phosphate transport system permease protein</fullName>
    </submittedName>
</protein>
<evidence type="ECO:0000256" key="8">
    <source>
        <dbReference type="SAM" id="MobiDB-lite"/>
    </source>
</evidence>
<dbReference type="EMBL" id="JACBZP010000001">
    <property type="protein sequence ID" value="NYI66506.1"/>
    <property type="molecule type" value="Genomic_DNA"/>
</dbReference>
<dbReference type="Proteomes" id="UP000539111">
    <property type="component" value="Unassembled WGS sequence"/>
</dbReference>
<evidence type="ECO:0000256" key="6">
    <source>
        <dbReference type="ARBA" id="ARBA00023136"/>
    </source>
</evidence>
<feature type="transmembrane region" description="Helical" evidence="7">
    <location>
        <begin position="129"/>
        <end position="155"/>
    </location>
</feature>
<sequence length="300" mass="33212">MSQTTQKAPERPRKKSSEMHGPFSRQNLKATLLKGYLPLLIATLVMVLPLLWMIISSFKLRGEIISMPVQWLPHSAYGGNYTIAADKVPFARDFLNSIIVTFFGAGIKVVLAILTAYALVFIRFPFKRVVFVLILVTLMVPPQIAMVPNYVFIVGLGGMNTYWGIILPGLASAFGTFLLRQQFMTFPQSVTEAAEIDGASHWKRLWSIVVPISAPAIATVTLVSIVYEWNDYLWPLVIIDDPHMMTLPVGLTLLQNVEAGSSQWGVMMAGTVLVIVPILIVFAMLQRYIVSGLTQGAVKD</sequence>
<comment type="caution">
    <text evidence="10">The sequence shown here is derived from an EMBL/GenBank/DDBJ whole genome shotgun (WGS) entry which is preliminary data.</text>
</comment>
<proteinExistence type="inferred from homology"/>
<dbReference type="PROSITE" id="PS50928">
    <property type="entry name" value="ABC_TM1"/>
    <property type="match status" value="1"/>
</dbReference>
<feature type="domain" description="ABC transmembrane type-1" evidence="9">
    <location>
        <begin position="94"/>
        <end position="285"/>
    </location>
</feature>
<dbReference type="PANTHER" id="PTHR43744:SF13">
    <property type="entry name" value="SN-GLYCEROL-3-PHOSPHATE TRANSPORT INTEGRAL MEMBRANE PROTEIN ABC TRANSPORTER UGPE-RELATED"/>
    <property type="match status" value="1"/>
</dbReference>
<comment type="similarity">
    <text evidence="7">Belongs to the binding-protein-dependent transport system permease family.</text>
</comment>
<evidence type="ECO:0000256" key="5">
    <source>
        <dbReference type="ARBA" id="ARBA00022989"/>
    </source>
</evidence>
<dbReference type="CDD" id="cd06261">
    <property type="entry name" value="TM_PBP2"/>
    <property type="match status" value="1"/>
</dbReference>
<evidence type="ECO:0000313" key="11">
    <source>
        <dbReference type="Proteomes" id="UP000539111"/>
    </source>
</evidence>